<dbReference type="Proteomes" id="UP001054252">
    <property type="component" value="Unassembled WGS sequence"/>
</dbReference>
<accession>A0AAV5HWN9</accession>
<dbReference type="AlphaFoldDB" id="A0AAV5HWN9"/>
<evidence type="ECO:0000256" key="2">
    <source>
        <dbReference type="SAM" id="SignalP"/>
    </source>
</evidence>
<protein>
    <recommendedName>
        <fullName evidence="5">Josephin-like protein</fullName>
    </recommendedName>
</protein>
<dbReference type="PANTHER" id="PTHR34355">
    <property type="entry name" value="JOSEPHIN-LIKE PROTEIN"/>
    <property type="match status" value="1"/>
</dbReference>
<name>A0AAV5HWN9_9ROSI</name>
<feature type="signal peptide" evidence="2">
    <location>
        <begin position="1"/>
        <end position="15"/>
    </location>
</feature>
<dbReference type="PANTHER" id="PTHR34355:SF7">
    <property type="entry name" value="JOSEPHIN PROTEIN-LIKE PROTEIN"/>
    <property type="match status" value="1"/>
</dbReference>
<reference evidence="3 4" key="1">
    <citation type="journal article" date="2021" name="Commun. Biol.">
        <title>The genome of Shorea leprosula (Dipterocarpaceae) highlights the ecological relevance of drought in aseasonal tropical rainforests.</title>
        <authorList>
            <person name="Ng K.K.S."/>
            <person name="Kobayashi M.J."/>
            <person name="Fawcett J.A."/>
            <person name="Hatakeyama M."/>
            <person name="Paape T."/>
            <person name="Ng C.H."/>
            <person name="Ang C.C."/>
            <person name="Tnah L.H."/>
            <person name="Lee C.T."/>
            <person name="Nishiyama T."/>
            <person name="Sese J."/>
            <person name="O'Brien M.J."/>
            <person name="Copetti D."/>
            <person name="Mohd Noor M.I."/>
            <person name="Ong R.C."/>
            <person name="Putra M."/>
            <person name="Sireger I.Z."/>
            <person name="Indrioko S."/>
            <person name="Kosugi Y."/>
            <person name="Izuno A."/>
            <person name="Isagi Y."/>
            <person name="Lee S.L."/>
            <person name="Shimizu K.K."/>
        </authorList>
    </citation>
    <scope>NUCLEOTIDE SEQUENCE [LARGE SCALE GENOMIC DNA]</scope>
    <source>
        <strain evidence="3">214</strain>
    </source>
</reference>
<evidence type="ECO:0000313" key="3">
    <source>
        <dbReference type="EMBL" id="GKU93292.1"/>
    </source>
</evidence>
<evidence type="ECO:0000313" key="4">
    <source>
        <dbReference type="Proteomes" id="UP001054252"/>
    </source>
</evidence>
<evidence type="ECO:0000256" key="1">
    <source>
        <dbReference type="SAM" id="MobiDB-lite"/>
    </source>
</evidence>
<evidence type="ECO:0008006" key="5">
    <source>
        <dbReference type="Google" id="ProtNLM"/>
    </source>
</evidence>
<keyword evidence="4" id="KW-1185">Reference proteome</keyword>
<feature type="region of interest" description="Disordered" evidence="1">
    <location>
        <begin position="52"/>
        <end position="78"/>
    </location>
</feature>
<feature type="compositionally biased region" description="Polar residues" evidence="1">
    <location>
        <begin position="52"/>
        <end position="71"/>
    </location>
</feature>
<proteinExistence type="predicted"/>
<gene>
    <name evidence="3" type="ORF">SLEP1_g6897</name>
</gene>
<organism evidence="3 4">
    <name type="scientific">Rubroshorea leprosula</name>
    <dbReference type="NCBI Taxonomy" id="152421"/>
    <lineage>
        <taxon>Eukaryota</taxon>
        <taxon>Viridiplantae</taxon>
        <taxon>Streptophyta</taxon>
        <taxon>Embryophyta</taxon>
        <taxon>Tracheophyta</taxon>
        <taxon>Spermatophyta</taxon>
        <taxon>Magnoliopsida</taxon>
        <taxon>eudicotyledons</taxon>
        <taxon>Gunneridae</taxon>
        <taxon>Pentapetalae</taxon>
        <taxon>rosids</taxon>
        <taxon>malvids</taxon>
        <taxon>Malvales</taxon>
        <taxon>Dipterocarpaceae</taxon>
        <taxon>Rubroshorea</taxon>
    </lineage>
</organism>
<dbReference type="EMBL" id="BPVZ01000007">
    <property type="protein sequence ID" value="GKU93292.1"/>
    <property type="molecule type" value="Genomic_DNA"/>
</dbReference>
<comment type="caution">
    <text evidence="3">The sequence shown here is derived from an EMBL/GenBank/DDBJ whole genome shotgun (WGS) entry which is preliminary data.</text>
</comment>
<keyword evidence="2" id="KW-0732">Signal</keyword>
<sequence>MLLACSILCFLRVHAAPTPATPPNALNCTTTFFSLYFFSTFSFSNAIQMSTRDGNKPSQSKGINNSNGSVTRNHHNMADRSRGVVRSCGFMVCRRSDFFPVRILKHLGGKVAEGVRLVSLKIRPSPKVSSTSGRSKPFVTPVDTHRTEAIEDCIEFINSSSSLPRSNSRSANPH</sequence>
<feature type="chain" id="PRO_5043629952" description="Josephin-like protein" evidence="2">
    <location>
        <begin position="16"/>
        <end position="174"/>
    </location>
</feature>